<dbReference type="AlphaFoldDB" id="A0A1R3XR51"/>
<feature type="domain" description="RCK C-terminal" evidence="8">
    <location>
        <begin position="294"/>
        <end position="378"/>
    </location>
</feature>
<evidence type="ECO:0000256" key="2">
    <source>
        <dbReference type="ARBA" id="ARBA00022448"/>
    </source>
</evidence>
<feature type="transmembrane region" description="Helical" evidence="7">
    <location>
        <begin position="564"/>
        <end position="584"/>
    </location>
</feature>
<dbReference type="EMBL" id="FTPP01000003">
    <property type="protein sequence ID" value="SIT93477.1"/>
    <property type="molecule type" value="Genomic_DNA"/>
</dbReference>
<dbReference type="InterPro" id="IPR006037">
    <property type="entry name" value="RCK_C"/>
</dbReference>
<keyword evidence="4" id="KW-0677">Repeat</keyword>
<keyword evidence="6 7" id="KW-0472">Membrane</keyword>
<sequence length="589" mass="63747">MEIAIVLTLLVIAVVLFATEKVSIELVTLTMLIILAGLRIISAEEAFAGFSSDFIIIIASIFILSAALQETGILDFAVVRLARLANKSNNLMLLTIMLVTGTVSAFMNNTTVTAMFITPLVGLSKRINMSASKLLMPLAYAAILGGTCTLIGTSTNVAVSGYIAKAGMEPIGLFEFTGIGIVVFVVGMIYMMTFGQRMLPDHADQELAEEYKLQKYVTEVVVLPDSPLVGQLVFTSELTTLNLRMLNVIRAKENFLPDFRTRIHAHDILLVEGDIDTLMKVKETKGIQIMADALISEDLETENIRLAEIMIPRQSNLINRTIKESEFLRRFGLVVLAMSRHGETVRSKIGGIKLHMGDVLLVQGAPERFEQVRNSNHIAVLDEFEPVFYKKKKGLIVIACFALAILAGTMKLLPLSIAFLAAAVASILLRAISAEKAYNAIDWRLLILIGGMTAFGAAMENSGAAEFLAHGIVQIMEPIGGTVGILAGFVILTVLLTQPMSNAAAALVILPVALSAATELGADPRAFAIAIMLGASVSLVTPFEPACILVYSPGKYRFSDFIRIGTPLTILLIAVIMVLVPMFWPLYVN</sequence>
<protein>
    <submittedName>
        <fullName evidence="9">Di-and tricarboxylate transporter</fullName>
    </submittedName>
</protein>
<feature type="transmembrane region" description="Helical" evidence="7">
    <location>
        <begin position="91"/>
        <end position="117"/>
    </location>
</feature>
<dbReference type="InterPro" id="IPR004680">
    <property type="entry name" value="Cit_transptr-like_dom"/>
</dbReference>
<evidence type="ECO:0000259" key="8">
    <source>
        <dbReference type="PROSITE" id="PS51202"/>
    </source>
</evidence>
<keyword evidence="3 7" id="KW-0812">Transmembrane</keyword>
<evidence type="ECO:0000256" key="1">
    <source>
        <dbReference type="ARBA" id="ARBA00004141"/>
    </source>
</evidence>
<evidence type="ECO:0000256" key="4">
    <source>
        <dbReference type="ARBA" id="ARBA00022737"/>
    </source>
</evidence>
<dbReference type="Gene3D" id="3.30.70.1450">
    <property type="entry name" value="Regulator of K+ conductance, C-terminal domain"/>
    <property type="match status" value="2"/>
</dbReference>
<feature type="transmembrane region" description="Helical" evidence="7">
    <location>
        <begin position="503"/>
        <end position="521"/>
    </location>
</feature>
<dbReference type="PANTHER" id="PTHR43652">
    <property type="entry name" value="BASIC AMINO ACID ANTIPORTER YFCC-RELATED"/>
    <property type="match status" value="1"/>
</dbReference>
<comment type="subcellular location">
    <subcellularLocation>
        <location evidence="1">Membrane</location>
        <topology evidence="1">Multi-pass membrane protein</topology>
    </subcellularLocation>
</comment>
<dbReference type="OrthoDB" id="9765532at2"/>
<dbReference type="PROSITE" id="PS51202">
    <property type="entry name" value="RCK_C"/>
    <property type="match status" value="2"/>
</dbReference>
<evidence type="ECO:0000313" key="9">
    <source>
        <dbReference type="EMBL" id="SIT93477.1"/>
    </source>
</evidence>
<dbReference type="GO" id="GO:0008324">
    <property type="term" value="F:monoatomic cation transmembrane transporter activity"/>
    <property type="evidence" value="ECO:0007669"/>
    <property type="project" value="InterPro"/>
</dbReference>
<gene>
    <name evidence="9" type="ORF">SAMN05444128_2999</name>
</gene>
<accession>A0A1R3XR51</accession>
<feature type="transmembrane region" description="Helical" evidence="7">
    <location>
        <begin position="138"/>
        <end position="159"/>
    </location>
</feature>
<feature type="transmembrane region" description="Helical" evidence="7">
    <location>
        <begin position="527"/>
        <end position="552"/>
    </location>
</feature>
<keyword evidence="2" id="KW-0813">Transport</keyword>
<dbReference type="GO" id="GO:0006813">
    <property type="term" value="P:potassium ion transport"/>
    <property type="evidence" value="ECO:0007669"/>
    <property type="project" value="InterPro"/>
</dbReference>
<dbReference type="Pfam" id="PF02080">
    <property type="entry name" value="TrkA_C"/>
    <property type="match status" value="2"/>
</dbReference>
<feature type="domain" description="RCK C-terminal" evidence="8">
    <location>
        <begin position="205"/>
        <end position="287"/>
    </location>
</feature>
<dbReference type="InterPro" id="IPR036721">
    <property type="entry name" value="RCK_C_sf"/>
</dbReference>
<evidence type="ECO:0000256" key="6">
    <source>
        <dbReference type="ARBA" id="ARBA00023136"/>
    </source>
</evidence>
<reference evidence="10" key="1">
    <citation type="submission" date="2017-01" db="EMBL/GenBank/DDBJ databases">
        <authorList>
            <person name="Varghese N."/>
            <person name="Submissions S."/>
        </authorList>
    </citation>
    <scope>NUCLEOTIDE SEQUENCE [LARGE SCALE GENOMIC DNA]</scope>
    <source>
        <strain evidence="10">LP100</strain>
    </source>
</reference>
<keyword evidence="10" id="KW-1185">Reference proteome</keyword>
<name>A0A1R3XR51_9BACT</name>
<feature type="transmembrane region" description="Helical" evidence="7">
    <location>
        <begin position="394"/>
        <end position="410"/>
    </location>
</feature>
<feature type="transmembrane region" description="Helical" evidence="7">
    <location>
        <begin position="441"/>
        <end position="459"/>
    </location>
</feature>
<keyword evidence="5 7" id="KW-1133">Transmembrane helix</keyword>
<dbReference type="SUPFAM" id="SSF116726">
    <property type="entry name" value="TrkA C-terminal domain-like"/>
    <property type="match status" value="2"/>
</dbReference>
<dbReference type="GO" id="GO:0005886">
    <property type="term" value="C:plasma membrane"/>
    <property type="evidence" value="ECO:0007669"/>
    <property type="project" value="TreeGrafter"/>
</dbReference>
<evidence type="ECO:0000256" key="7">
    <source>
        <dbReference type="SAM" id="Phobius"/>
    </source>
</evidence>
<feature type="transmembrane region" description="Helical" evidence="7">
    <location>
        <begin position="479"/>
        <end position="496"/>
    </location>
</feature>
<dbReference type="InterPro" id="IPR051679">
    <property type="entry name" value="DASS-Related_Transporters"/>
</dbReference>
<dbReference type="Proteomes" id="UP000187181">
    <property type="component" value="Unassembled WGS sequence"/>
</dbReference>
<dbReference type="PANTHER" id="PTHR43652:SF2">
    <property type="entry name" value="BASIC AMINO ACID ANTIPORTER YFCC-RELATED"/>
    <property type="match status" value="1"/>
</dbReference>
<dbReference type="STRING" id="1317125.SAMN05444128_2999"/>
<feature type="transmembrane region" description="Helical" evidence="7">
    <location>
        <begin position="171"/>
        <end position="192"/>
    </location>
</feature>
<evidence type="ECO:0000313" key="10">
    <source>
        <dbReference type="Proteomes" id="UP000187181"/>
    </source>
</evidence>
<evidence type="ECO:0000256" key="5">
    <source>
        <dbReference type="ARBA" id="ARBA00022989"/>
    </source>
</evidence>
<organism evidence="9 10">
    <name type="scientific">Pontibacter indicus</name>
    <dbReference type="NCBI Taxonomy" id="1317125"/>
    <lineage>
        <taxon>Bacteria</taxon>
        <taxon>Pseudomonadati</taxon>
        <taxon>Bacteroidota</taxon>
        <taxon>Cytophagia</taxon>
        <taxon>Cytophagales</taxon>
        <taxon>Hymenobacteraceae</taxon>
        <taxon>Pontibacter</taxon>
    </lineage>
</organism>
<dbReference type="Pfam" id="PF03600">
    <property type="entry name" value="CitMHS"/>
    <property type="match status" value="1"/>
</dbReference>
<proteinExistence type="predicted"/>
<feature type="transmembrane region" description="Helical" evidence="7">
    <location>
        <begin position="54"/>
        <end position="79"/>
    </location>
</feature>
<dbReference type="RefSeq" id="WP_076670477.1">
    <property type="nucleotide sequence ID" value="NZ_FTPP01000003.1"/>
</dbReference>
<evidence type="ECO:0000256" key="3">
    <source>
        <dbReference type="ARBA" id="ARBA00022692"/>
    </source>
</evidence>